<evidence type="ECO:0000313" key="9">
    <source>
        <dbReference type="Proteomes" id="UP000660339"/>
    </source>
</evidence>
<comment type="similarity">
    <text evidence="1">Belongs to the sigma-70 factor family. ECF subfamily.</text>
</comment>
<evidence type="ECO:0000259" key="7">
    <source>
        <dbReference type="Pfam" id="PF08281"/>
    </source>
</evidence>
<reference evidence="8" key="1">
    <citation type="submission" date="2021-01" db="EMBL/GenBank/DDBJ databases">
        <title>Whole genome shotgun sequence of Catellatospora methionotrophica NBRC 14553.</title>
        <authorList>
            <person name="Komaki H."/>
            <person name="Tamura T."/>
        </authorList>
    </citation>
    <scope>NUCLEOTIDE SEQUENCE</scope>
    <source>
        <strain evidence="8">NBRC 14553</strain>
    </source>
</reference>
<dbReference type="InterPro" id="IPR013324">
    <property type="entry name" value="RNA_pol_sigma_r3/r4-like"/>
</dbReference>
<evidence type="ECO:0000256" key="6">
    <source>
        <dbReference type="SAM" id="Phobius"/>
    </source>
</evidence>
<protein>
    <recommendedName>
        <fullName evidence="7">RNA polymerase sigma factor 70 region 4 type 2 domain-containing protein</fullName>
    </recommendedName>
</protein>
<dbReference type="EMBL" id="BONJ01000007">
    <property type="protein sequence ID" value="GIG13673.1"/>
    <property type="molecule type" value="Genomic_DNA"/>
</dbReference>
<dbReference type="NCBIfam" id="TIGR02983">
    <property type="entry name" value="SigE-fam_strep"/>
    <property type="match status" value="1"/>
</dbReference>
<dbReference type="GO" id="GO:0003677">
    <property type="term" value="F:DNA binding"/>
    <property type="evidence" value="ECO:0007669"/>
    <property type="project" value="UniProtKB-KW"/>
</dbReference>
<dbReference type="NCBIfam" id="TIGR02937">
    <property type="entry name" value="sigma70-ECF"/>
    <property type="match status" value="1"/>
</dbReference>
<sequence>MDRYDGFHEFVVARGGALSRTAFLLTGEHYAAEDLVQSALAKAAMRWRWLVEHTQPEAYIRRIMINEQISWWRRRPARPVAQVPERPGPDESGQVVDRIALGHALNTLTPRQRAVVVLRFYEDLSEADTAALMGCSVGTVKSQTHLALGHLRRALPRYAEQAGEYADGTAALALARRRRTGRTVVAALVAGPLLAGLLWFTVRGVDTVPPPVATTPSAIPVPVRPVPALPSRLDVNAVVEELPGDRAPGPAVLQVHDDRVFPGPRTVLVMADGHYYSGFTGPSTLSPDGRRVTWSTATATMVRDLTGTDVRELPATLGSPLWSPGGDWFLLPARAGTGETLYHLPDWTARELPPVLPAQATAVVLDSGELLRPAGSPTRTTVPLEVVDPVSGTVRPVTVDVADRIAPGESVRSWSILAAPGDSAGLAVFGAGQKGSTEVIDVIQFSTADGRVLRRISLPADRLAFPLCFRGADLLWTDLATIRRAPAPQGIGLLMELDTPWHVVQPAGCTRSTGLGSFPG</sequence>
<organism evidence="8 9">
    <name type="scientific">Catellatospora methionotrophica</name>
    <dbReference type="NCBI Taxonomy" id="121620"/>
    <lineage>
        <taxon>Bacteria</taxon>
        <taxon>Bacillati</taxon>
        <taxon>Actinomycetota</taxon>
        <taxon>Actinomycetes</taxon>
        <taxon>Micromonosporales</taxon>
        <taxon>Micromonosporaceae</taxon>
        <taxon>Catellatospora</taxon>
    </lineage>
</organism>
<evidence type="ECO:0000256" key="1">
    <source>
        <dbReference type="ARBA" id="ARBA00010641"/>
    </source>
</evidence>
<feature type="domain" description="RNA polymerase sigma factor 70 region 4 type 2" evidence="7">
    <location>
        <begin position="100"/>
        <end position="151"/>
    </location>
</feature>
<dbReference type="PANTHER" id="PTHR43133">
    <property type="entry name" value="RNA POLYMERASE ECF-TYPE SIGMA FACTO"/>
    <property type="match status" value="1"/>
</dbReference>
<dbReference type="InterPro" id="IPR039425">
    <property type="entry name" value="RNA_pol_sigma-70-like"/>
</dbReference>
<keyword evidence="6" id="KW-1133">Transmembrane helix</keyword>
<dbReference type="Pfam" id="PF08281">
    <property type="entry name" value="Sigma70_r4_2"/>
    <property type="match status" value="1"/>
</dbReference>
<keyword evidence="9" id="KW-1185">Reference proteome</keyword>
<dbReference type="Gene3D" id="1.10.1740.10">
    <property type="match status" value="1"/>
</dbReference>
<dbReference type="InterPro" id="IPR036388">
    <property type="entry name" value="WH-like_DNA-bd_sf"/>
</dbReference>
<dbReference type="PANTHER" id="PTHR43133:SF50">
    <property type="entry name" value="ECF RNA POLYMERASE SIGMA FACTOR SIGM"/>
    <property type="match status" value="1"/>
</dbReference>
<comment type="caution">
    <text evidence="8">The sequence shown here is derived from an EMBL/GenBank/DDBJ whole genome shotgun (WGS) entry which is preliminary data.</text>
</comment>
<dbReference type="SUPFAM" id="SSF88946">
    <property type="entry name" value="Sigma2 domain of RNA polymerase sigma factors"/>
    <property type="match status" value="1"/>
</dbReference>
<dbReference type="GO" id="GO:0016987">
    <property type="term" value="F:sigma factor activity"/>
    <property type="evidence" value="ECO:0007669"/>
    <property type="project" value="UniProtKB-KW"/>
</dbReference>
<dbReference type="GO" id="GO:0006352">
    <property type="term" value="P:DNA-templated transcription initiation"/>
    <property type="evidence" value="ECO:0007669"/>
    <property type="project" value="InterPro"/>
</dbReference>
<proteinExistence type="inferred from homology"/>
<evidence type="ECO:0000256" key="5">
    <source>
        <dbReference type="ARBA" id="ARBA00023163"/>
    </source>
</evidence>
<evidence type="ECO:0000256" key="4">
    <source>
        <dbReference type="ARBA" id="ARBA00023125"/>
    </source>
</evidence>
<dbReference type="CDD" id="cd06171">
    <property type="entry name" value="Sigma70_r4"/>
    <property type="match status" value="1"/>
</dbReference>
<gene>
    <name evidence="8" type="ORF">Cme02nite_20050</name>
</gene>
<accession>A0A8J3L3G8</accession>
<dbReference type="Proteomes" id="UP000660339">
    <property type="component" value="Unassembled WGS sequence"/>
</dbReference>
<dbReference type="AlphaFoldDB" id="A0A8J3L3G8"/>
<feature type="transmembrane region" description="Helical" evidence="6">
    <location>
        <begin position="184"/>
        <end position="202"/>
    </location>
</feature>
<evidence type="ECO:0000256" key="3">
    <source>
        <dbReference type="ARBA" id="ARBA00023082"/>
    </source>
</evidence>
<dbReference type="Gene3D" id="1.10.10.10">
    <property type="entry name" value="Winged helix-like DNA-binding domain superfamily/Winged helix DNA-binding domain"/>
    <property type="match status" value="1"/>
</dbReference>
<evidence type="ECO:0000256" key="2">
    <source>
        <dbReference type="ARBA" id="ARBA00023015"/>
    </source>
</evidence>
<evidence type="ECO:0000313" key="8">
    <source>
        <dbReference type="EMBL" id="GIG13673.1"/>
    </source>
</evidence>
<dbReference type="InterPro" id="IPR013249">
    <property type="entry name" value="RNA_pol_sigma70_r4_t2"/>
</dbReference>
<keyword evidence="6" id="KW-0812">Transmembrane</keyword>
<keyword evidence="2" id="KW-0805">Transcription regulation</keyword>
<keyword evidence="4" id="KW-0238">DNA-binding</keyword>
<name>A0A8J3L3G8_9ACTN</name>
<dbReference type="InterPro" id="IPR013325">
    <property type="entry name" value="RNA_pol_sigma_r2"/>
</dbReference>
<dbReference type="InterPro" id="IPR014284">
    <property type="entry name" value="RNA_pol_sigma-70_dom"/>
</dbReference>
<keyword evidence="5" id="KW-0804">Transcription</keyword>
<dbReference type="SUPFAM" id="SSF88659">
    <property type="entry name" value="Sigma3 and sigma4 domains of RNA polymerase sigma factors"/>
    <property type="match status" value="1"/>
</dbReference>
<keyword evidence="6" id="KW-0472">Membrane</keyword>
<keyword evidence="3" id="KW-0731">Sigma factor</keyword>
<dbReference type="InterPro" id="IPR014325">
    <property type="entry name" value="RNA_pol_sigma-E_actinobac"/>
</dbReference>
<dbReference type="RefSeq" id="WP_166382927.1">
    <property type="nucleotide sequence ID" value="NZ_BAAATT010000014.1"/>
</dbReference>